<organism evidence="1 2">
    <name type="scientific">Thomasclavelia ramosa</name>
    <dbReference type="NCBI Taxonomy" id="1547"/>
    <lineage>
        <taxon>Bacteria</taxon>
        <taxon>Bacillati</taxon>
        <taxon>Bacillota</taxon>
        <taxon>Erysipelotrichia</taxon>
        <taxon>Erysipelotrichales</taxon>
        <taxon>Coprobacillaceae</taxon>
        <taxon>Thomasclavelia</taxon>
    </lineage>
</organism>
<evidence type="ECO:0000313" key="2">
    <source>
        <dbReference type="Proteomes" id="UP000261032"/>
    </source>
</evidence>
<evidence type="ECO:0000313" key="1">
    <source>
        <dbReference type="EMBL" id="RGD87355.1"/>
    </source>
</evidence>
<accession>A0A3E3EHF0</accession>
<name>A0A3E3EHF0_9FIRM</name>
<dbReference type="EMBL" id="QUSL01000001">
    <property type="protein sequence ID" value="RGD87355.1"/>
    <property type="molecule type" value="Genomic_DNA"/>
</dbReference>
<comment type="caution">
    <text evidence="1">The sequence shown here is derived from an EMBL/GenBank/DDBJ whole genome shotgun (WGS) entry which is preliminary data.</text>
</comment>
<gene>
    <name evidence="1" type="ORF">DXB93_01470</name>
</gene>
<dbReference type="AlphaFoldDB" id="A0A3E3EHF0"/>
<dbReference type="RefSeq" id="WP_003538556.1">
    <property type="nucleotide sequence ID" value="NZ_JAJBOH010000009.1"/>
</dbReference>
<sequence length="86" mass="10067">MRKEVITIANTGKRRVCRCIKTMNIVIGKEQRDLFTKGQVYDCVIRDSGQLQVNYKIYGKEFDLSCTKEEFEENFVLINKKTGVRK</sequence>
<proteinExistence type="predicted"/>
<reference evidence="1 2" key="1">
    <citation type="submission" date="2018-08" db="EMBL/GenBank/DDBJ databases">
        <title>A genome reference for cultivated species of the human gut microbiota.</title>
        <authorList>
            <person name="Zou Y."/>
            <person name="Xue W."/>
            <person name="Luo G."/>
        </authorList>
    </citation>
    <scope>NUCLEOTIDE SEQUENCE [LARGE SCALE GENOMIC DNA]</scope>
    <source>
        <strain evidence="1 2">OM06-4</strain>
    </source>
</reference>
<protein>
    <submittedName>
        <fullName evidence="1">Uncharacterized protein</fullName>
    </submittedName>
</protein>
<dbReference type="Proteomes" id="UP000261032">
    <property type="component" value="Unassembled WGS sequence"/>
</dbReference>